<evidence type="ECO:0000313" key="21">
    <source>
        <dbReference type="Proteomes" id="UP000284207"/>
    </source>
</evidence>
<dbReference type="InterPro" id="IPR033247">
    <property type="entry name" value="Transketolase_fam"/>
</dbReference>
<feature type="binding site" evidence="16">
    <location>
        <position position="155"/>
    </location>
    <ligand>
        <name>Mg(2+)</name>
        <dbReference type="ChEBI" id="CHEBI:18420"/>
    </ligand>
</feature>
<dbReference type="Gene3D" id="3.40.50.920">
    <property type="match status" value="1"/>
</dbReference>
<feature type="binding site" evidence="15">
    <location>
        <position position="66"/>
    </location>
    <ligand>
        <name>thiamine diphosphate</name>
        <dbReference type="ChEBI" id="CHEBI:58937"/>
    </ligand>
</feature>
<dbReference type="CDD" id="cd02012">
    <property type="entry name" value="TPP_TK"/>
    <property type="match status" value="1"/>
</dbReference>
<evidence type="ECO:0000256" key="14">
    <source>
        <dbReference type="PIRSR" id="PIRSR605478-2"/>
    </source>
</evidence>
<reference evidence="20 21" key="1">
    <citation type="submission" date="2016-10" db="EMBL/GenBank/DDBJ databases">
        <title>Comparative genome analysis of multiple Pseudomonas spp. focuses on biocontrol and plant growth promoting traits.</title>
        <authorList>
            <person name="Tao X.-Y."/>
            <person name="Taylor C.G."/>
        </authorList>
    </citation>
    <scope>NUCLEOTIDE SEQUENCE [LARGE SCALE GENOMIC DNA]</scope>
    <source>
        <strain evidence="20 21">36B3</strain>
    </source>
</reference>
<dbReference type="PANTHER" id="PTHR43522:SF2">
    <property type="entry name" value="TRANSKETOLASE 1-RELATED"/>
    <property type="match status" value="1"/>
</dbReference>
<proteinExistence type="inferred from homology"/>
<dbReference type="PANTHER" id="PTHR43522">
    <property type="entry name" value="TRANSKETOLASE"/>
    <property type="match status" value="1"/>
</dbReference>
<dbReference type="NCBIfam" id="TIGR00232">
    <property type="entry name" value="tktlase_bact"/>
    <property type="match status" value="1"/>
</dbReference>
<evidence type="ECO:0000256" key="8">
    <source>
        <dbReference type="ARBA" id="ARBA00022837"/>
    </source>
</evidence>
<dbReference type="GO" id="GO:0005829">
    <property type="term" value="C:cytosol"/>
    <property type="evidence" value="ECO:0007669"/>
    <property type="project" value="TreeGrafter"/>
</dbReference>
<feature type="binding site" evidence="16">
    <location>
        <position position="187"/>
    </location>
    <ligand>
        <name>Mg(2+)</name>
        <dbReference type="ChEBI" id="CHEBI:18420"/>
    </ligand>
</feature>
<feature type="binding site" evidence="14">
    <location>
        <position position="469"/>
    </location>
    <ligand>
        <name>substrate</name>
    </ligand>
</feature>
<evidence type="ECO:0000256" key="17">
    <source>
        <dbReference type="PIRSR" id="PIRSR605478-5"/>
    </source>
</evidence>
<evidence type="ECO:0000256" key="4">
    <source>
        <dbReference type="ARBA" id="ARBA00011738"/>
    </source>
</evidence>
<dbReference type="InterPro" id="IPR005475">
    <property type="entry name" value="Transketolase-like_Pyr-bd"/>
</dbReference>
<dbReference type="InterPro" id="IPR029061">
    <property type="entry name" value="THDP-binding"/>
</dbReference>
<dbReference type="Pfam" id="PF00456">
    <property type="entry name" value="Transketolase_N"/>
    <property type="match status" value="1"/>
</dbReference>
<feature type="binding site" evidence="14">
    <location>
        <position position="384"/>
    </location>
    <ligand>
        <name>substrate</name>
    </ligand>
</feature>
<dbReference type="SUPFAM" id="SSF52922">
    <property type="entry name" value="TK C-terminal domain-like"/>
    <property type="match status" value="1"/>
</dbReference>
<keyword evidence="7 16" id="KW-0479">Metal-binding</keyword>
<dbReference type="InterPro" id="IPR055152">
    <property type="entry name" value="Transketolase-like_C_2"/>
</dbReference>
<evidence type="ECO:0000256" key="5">
    <source>
        <dbReference type="ARBA" id="ARBA00013152"/>
    </source>
</evidence>
<dbReference type="SMART" id="SM00861">
    <property type="entry name" value="Transket_pyr"/>
    <property type="match status" value="1"/>
</dbReference>
<feature type="binding site" evidence="14">
    <location>
        <position position="260"/>
    </location>
    <ligand>
        <name>substrate</name>
    </ligand>
</feature>
<comment type="cofactor">
    <cofactor evidence="15">
        <name>thiamine diphosphate</name>
        <dbReference type="ChEBI" id="CHEBI:58937"/>
    </cofactor>
    <text evidence="15">Binds 1 thiamine pyrophosphate per subunit. During the reaction, the substrate forms a covalent intermediate with the cofactor.</text>
</comment>
<feature type="binding site" evidence="15">
    <location>
        <begin position="114"/>
        <end position="116"/>
    </location>
    <ligand>
        <name>thiamine diphosphate</name>
        <dbReference type="ChEBI" id="CHEBI:58937"/>
    </ligand>
</feature>
<protein>
    <recommendedName>
        <fullName evidence="5 12">Transketolase</fullName>
        <ecNumber evidence="5 12">2.2.1.1</ecNumber>
    </recommendedName>
</protein>
<feature type="site" description="Important for catalytic activity" evidence="17">
    <location>
        <position position="26"/>
    </location>
</feature>
<dbReference type="InterPro" id="IPR020826">
    <property type="entry name" value="Transketolase_BS"/>
</dbReference>
<keyword evidence="9 16" id="KW-0460">Magnesium</keyword>
<evidence type="ECO:0000256" key="7">
    <source>
        <dbReference type="ARBA" id="ARBA00022723"/>
    </source>
</evidence>
<keyword evidence="6 18" id="KW-0808">Transferase</keyword>
<accession>A0A423NYB9</accession>
<dbReference type="GO" id="GO:0009052">
    <property type="term" value="P:pentose-phosphate shunt, non-oxidative branch"/>
    <property type="evidence" value="ECO:0007669"/>
    <property type="project" value="UniProtKB-ARBA"/>
</dbReference>
<comment type="catalytic activity">
    <reaction evidence="11 18">
        <text>D-sedoheptulose 7-phosphate + D-glyceraldehyde 3-phosphate = aldehydo-D-ribose 5-phosphate + D-xylulose 5-phosphate</text>
        <dbReference type="Rhea" id="RHEA:10508"/>
        <dbReference type="ChEBI" id="CHEBI:57483"/>
        <dbReference type="ChEBI" id="CHEBI:57737"/>
        <dbReference type="ChEBI" id="CHEBI:58273"/>
        <dbReference type="ChEBI" id="CHEBI:59776"/>
        <dbReference type="EC" id="2.2.1.1"/>
    </reaction>
</comment>
<dbReference type="PROSITE" id="PS00801">
    <property type="entry name" value="TRANSKETOLASE_1"/>
    <property type="match status" value="1"/>
</dbReference>
<evidence type="ECO:0000256" key="12">
    <source>
        <dbReference type="NCBIfam" id="TIGR00232"/>
    </source>
</evidence>
<evidence type="ECO:0000256" key="15">
    <source>
        <dbReference type="PIRSR" id="PIRSR605478-3"/>
    </source>
</evidence>
<feature type="binding site" evidence="14">
    <location>
        <position position="26"/>
    </location>
    <ligand>
        <name>substrate</name>
    </ligand>
</feature>
<dbReference type="InterPro" id="IPR049557">
    <property type="entry name" value="Transketolase_CS"/>
</dbReference>
<comment type="function">
    <text evidence="18">Catalyzes the transfer of a two-carbon ketol group from a ketose donor to an aldose acceptor, via a covalent intermediate with the cofactor thiamine pyrophosphate.</text>
</comment>
<feature type="binding site" evidence="14">
    <location>
        <position position="520"/>
    </location>
    <ligand>
        <name>substrate</name>
    </ligand>
</feature>
<name>A0A423NYB9_9PSED</name>
<dbReference type="InterPro" id="IPR005478">
    <property type="entry name" value="Transketolase_bac-like"/>
</dbReference>
<feature type="binding site" evidence="15">
    <location>
        <position position="260"/>
    </location>
    <ligand>
        <name>thiamine diphosphate</name>
        <dbReference type="ChEBI" id="CHEBI:58937"/>
    </ligand>
</feature>
<keyword evidence="8 18" id="KW-0106">Calcium</keyword>
<comment type="cofactor">
    <cofactor evidence="18">
        <name>Mg(2+)</name>
        <dbReference type="ChEBI" id="CHEBI:18420"/>
    </cofactor>
    <cofactor evidence="18">
        <name>Ca(2+)</name>
        <dbReference type="ChEBI" id="CHEBI:29108"/>
    </cofactor>
    <cofactor evidence="18">
        <name>Mn(2+)</name>
        <dbReference type="ChEBI" id="CHEBI:29035"/>
    </cofactor>
    <cofactor evidence="18">
        <name>Co(2+)</name>
        <dbReference type="ChEBI" id="CHEBI:48828"/>
    </cofactor>
    <text evidence="18">Binds 1 Mg(2+) ion per subunit. Can also utilize other divalent metal cations, such as Ca(2+), Mn(2+) and Co(2+).</text>
</comment>
<evidence type="ECO:0000256" key="3">
    <source>
        <dbReference type="ARBA" id="ARBA00007131"/>
    </source>
</evidence>
<feature type="active site" description="Proton donor" evidence="13">
    <location>
        <position position="411"/>
    </location>
</feature>
<dbReference type="FunFam" id="3.40.50.970:FF:000004">
    <property type="entry name" value="Transketolase"/>
    <property type="match status" value="1"/>
</dbReference>
<evidence type="ECO:0000256" key="2">
    <source>
        <dbReference type="ARBA" id="ARBA00001941"/>
    </source>
</evidence>
<dbReference type="CDD" id="cd07033">
    <property type="entry name" value="TPP_PYR_DXS_TK_like"/>
    <property type="match status" value="1"/>
</dbReference>
<dbReference type="EMBL" id="MOCA01000001">
    <property type="protein sequence ID" value="ROO03249.1"/>
    <property type="molecule type" value="Genomic_DNA"/>
</dbReference>
<feature type="binding site" evidence="14">
    <location>
        <position position="357"/>
    </location>
    <ligand>
        <name>substrate</name>
    </ligand>
</feature>
<evidence type="ECO:0000256" key="1">
    <source>
        <dbReference type="ARBA" id="ARBA00001913"/>
    </source>
</evidence>
<evidence type="ECO:0000313" key="20">
    <source>
        <dbReference type="EMBL" id="ROO03249.1"/>
    </source>
</evidence>
<dbReference type="InterPro" id="IPR009014">
    <property type="entry name" value="Transketo_C/PFOR_II"/>
</dbReference>
<comment type="subunit">
    <text evidence="4 18">Homodimer.</text>
</comment>
<dbReference type="FunFam" id="3.40.50.970:FF:000003">
    <property type="entry name" value="Transketolase"/>
    <property type="match status" value="1"/>
</dbReference>
<evidence type="ECO:0000256" key="16">
    <source>
        <dbReference type="PIRSR" id="PIRSR605478-4"/>
    </source>
</evidence>
<dbReference type="AlphaFoldDB" id="A0A423NYB9"/>
<evidence type="ECO:0000256" key="13">
    <source>
        <dbReference type="PIRSR" id="PIRSR605478-1"/>
    </source>
</evidence>
<feature type="binding site" evidence="14">
    <location>
        <position position="461"/>
    </location>
    <ligand>
        <name>substrate</name>
    </ligand>
</feature>
<comment type="similarity">
    <text evidence="3 18">Belongs to the transketolase family.</text>
</comment>
<dbReference type="GO" id="GO:0046872">
    <property type="term" value="F:metal ion binding"/>
    <property type="evidence" value="ECO:0007669"/>
    <property type="project" value="UniProtKB-KW"/>
</dbReference>
<dbReference type="EC" id="2.2.1.1" evidence="5 12"/>
<evidence type="ECO:0000256" key="9">
    <source>
        <dbReference type="ARBA" id="ARBA00022842"/>
    </source>
</evidence>
<keyword evidence="10 15" id="KW-0786">Thiamine pyrophosphate</keyword>
<comment type="cofactor">
    <cofactor evidence="2">
        <name>Co(2+)</name>
        <dbReference type="ChEBI" id="CHEBI:48828"/>
    </cofactor>
</comment>
<dbReference type="Pfam" id="PF22613">
    <property type="entry name" value="Transketolase_C_1"/>
    <property type="match status" value="1"/>
</dbReference>
<dbReference type="Gene3D" id="3.40.50.970">
    <property type="match status" value="2"/>
</dbReference>
<feature type="binding site" evidence="14">
    <location>
        <position position="473"/>
    </location>
    <ligand>
        <name>substrate</name>
    </ligand>
</feature>
<comment type="cofactor">
    <cofactor evidence="1">
        <name>Ca(2+)</name>
        <dbReference type="ChEBI" id="CHEBI:29108"/>
    </cofactor>
</comment>
<evidence type="ECO:0000256" key="11">
    <source>
        <dbReference type="ARBA" id="ARBA00049473"/>
    </source>
</evidence>
<dbReference type="GO" id="GO:0004802">
    <property type="term" value="F:transketolase activity"/>
    <property type="evidence" value="ECO:0007669"/>
    <property type="project" value="UniProtKB-UniRule"/>
</dbReference>
<feature type="binding site" evidence="15">
    <location>
        <position position="185"/>
    </location>
    <ligand>
        <name>thiamine diphosphate</name>
        <dbReference type="ChEBI" id="CHEBI:58937"/>
    </ligand>
</feature>
<feature type="binding site" evidence="16">
    <location>
        <position position="185"/>
    </location>
    <ligand>
        <name>Mg(2+)</name>
        <dbReference type="ChEBI" id="CHEBI:18420"/>
    </ligand>
</feature>
<sequence>MPSRRERANAIRALSMDAVQKANSGHPGAPMGMADIAEVLWRDYLKHNPSNPSFADRDRFVLSNGHGSMLIYSLLHLTGYDLSIDDLKQFRQLHSRTPGHPEFGYTPGVETTTGPLGQGLANAVGFALAEKVMGAQFNRPGHNIVDHHTYVFLGDGCMMEGISHEVASLAGTLGLGKLIAFYDDNGISIDGEVEGWFTDDTPKRFEAYNWQVIRNVDGHDPEEIKTAIETARKSAQPTLICCKTTIGFGSPNKQGKEDCHGAPLGDAEIALTRQALNWNYGPFEIPAEIYAEWDAKEAGRAVEAEWDQRFAAYSAAFPTEANELIRRLSGELPADFSEKASAYIAEVAAKGETIASRKASQNTLNAFGPLLPELLGGSADLAGSNLTLWKGCKGVNAEDASGNYMYYGVREFGMTAIMNGVTLHGGLVPYGATFLMFMEYARNAVRMSALMKKRVIHVYTHDSIGLGEDGPTHQPIEQLTSLRSTPNLDTWRPADAVESAVAWKNALERKDGPSALIFSRQNLQHQERDAGQIANISRGGYVLKDCAGEPELILIATGSEVGLAVQAFDKLTEQGRKVRVVSMPCTSAFDAQDAEYKQSVLPLQVSARIAIEAAHADFWFKYVGLEGRVIGMTTYGESAPASALFEEFGFTLENILGQAEELLED</sequence>
<feature type="domain" description="Transketolase-like pyrimidine-binding" evidence="19">
    <location>
        <begin position="354"/>
        <end position="526"/>
    </location>
</feature>
<dbReference type="RefSeq" id="WP_083353740.1">
    <property type="nucleotide sequence ID" value="NZ_BSCP01000041.1"/>
</dbReference>
<comment type="cofactor">
    <cofactor evidence="16">
        <name>Mg(2+)</name>
        <dbReference type="ChEBI" id="CHEBI:18420"/>
    </cofactor>
    <text evidence="16">Binds 1 Mg(2+) ion per subunit. Can also utilize other divalent metal cations, such as Ca(2+), Mn(2+) and Co(2+).</text>
</comment>
<evidence type="ECO:0000256" key="6">
    <source>
        <dbReference type="ARBA" id="ARBA00022679"/>
    </source>
</evidence>
<feature type="binding site" evidence="15">
    <location>
        <position position="437"/>
    </location>
    <ligand>
        <name>thiamine diphosphate</name>
        <dbReference type="ChEBI" id="CHEBI:58937"/>
    </ligand>
</feature>
<evidence type="ECO:0000256" key="10">
    <source>
        <dbReference type="ARBA" id="ARBA00023052"/>
    </source>
</evidence>
<dbReference type="Proteomes" id="UP000284207">
    <property type="component" value="Unassembled WGS sequence"/>
</dbReference>
<dbReference type="Pfam" id="PF02779">
    <property type="entry name" value="Transket_pyr"/>
    <property type="match status" value="1"/>
</dbReference>
<dbReference type="FunFam" id="3.40.50.920:FF:000003">
    <property type="entry name" value="Transketolase"/>
    <property type="match status" value="1"/>
</dbReference>
<dbReference type="PROSITE" id="PS00802">
    <property type="entry name" value="TRANSKETOLASE_2"/>
    <property type="match status" value="1"/>
</dbReference>
<evidence type="ECO:0000259" key="19">
    <source>
        <dbReference type="SMART" id="SM00861"/>
    </source>
</evidence>
<dbReference type="InterPro" id="IPR005474">
    <property type="entry name" value="Transketolase_N"/>
</dbReference>
<organism evidence="20 21">
    <name type="scientific">Pseudomonas moraviensis</name>
    <dbReference type="NCBI Taxonomy" id="321662"/>
    <lineage>
        <taxon>Bacteria</taxon>
        <taxon>Pseudomonadati</taxon>
        <taxon>Pseudomonadota</taxon>
        <taxon>Gammaproteobacteria</taxon>
        <taxon>Pseudomonadales</taxon>
        <taxon>Pseudomonadaceae</taxon>
        <taxon>Pseudomonas</taxon>
    </lineage>
</organism>
<dbReference type="SUPFAM" id="SSF52518">
    <property type="entry name" value="Thiamin diphosphate-binding fold (THDP-binding)"/>
    <property type="match status" value="2"/>
</dbReference>
<feature type="binding site" evidence="15">
    <location>
        <position position="156"/>
    </location>
    <ligand>
        <name>thiamine diphosphate</name>
        <dbReference type="ChEBI" id="CHEBI:58937"/>
    </ligand>
</feature>
<evidence type="ECO:0000256" key="18">
    <source>
        <dbReference type="RuleBase" id="RU004996"/>
    </source>
</evidence>
<feature type="site" description="Important for catalytic activity" evidence="17">
    <location>
        <position position="260"/>
    </location>
</feature>
<gene>
    <name evidence="20" type="ORF">BK674_02710</name>
</gene>
<comment type="caution">
    <text evidence="20">The sequence shown here is derived from an EMBL/GenBank/DDBJ whole genome shotgun (WGS) entry which is preliminary data.</text>
</comment>